<dbReference type="Proteomes" id="UP001145742">
    <property type="component" value="Unassembled WGS sequence"/>
</dbReference>
<dbReference type="EMBL" id="WHWB01034238">
    <property type="protein sequence ID" value="KAJ7412483.1"/>
    <property type="molecule type" value="Genomic_DNA"/>
</dbReference>
<name>A0ABQ9D2P0_9PASS</name>
<sequence length="169" mass="19476">MRNKLTQRSSTPESHAALQNNLSRWERWAQQKGLKFNTGKCKVLHLGKNNTRHQYRLGAKWLESRSVKKDLGVRMDNKLPMSPQYPLVAKKAKSILGCVRKSLRGPSPQPWSQILSKSQVNRRNKTKRKLYASDAPGMTIRYCSLQCSSLQHIRKLRVNSVEKYCINEA</sequence>
<evidence type="ECO:0000313" key="1">
    <source>
        <dbReference type="EMBL" id="KAJ7412483.1"/>
    </source>
</evidence>
<accession>A0ABQ9D2P0</accession>
<evidence type="ECO:0000313" key="2">
    <source>
        <dbReference type="Proteomes" id="UP001145742"/>
    </source>
</evidence>
<protein>
    <submittedName>
        <fullName evidence="1">Uncharacterized protein</fullName>
    </submittedName>
</protein>
<comment type="caution">
    <text evidence="1">The sequence shown here is derived from an EMBL/GenBank/DDBJ whole genome shotgun (WGS) entry which is preliminary data.</text>
</comment>
<proteinExistence type="predicted"/>
<organism evidence="1 2">
    <name type="scientific">Willisornis vidua</name>
    <name type="common">Xingu scale-backed antbird</name>
    <dbReference type="NCBI Taxonomy" id="1566151"/>
    <lineage>
        <taxon>Eukaryota</taxon>
        <taxon>Metazoa</taxon>
        <taxon>Chordata</taxon>
        <taxon>Craniata</taxon>
        <taxon>Vertebrata</taxon>
        <taxon>Euteleostomi</taxon>
        <taxon>Archelosauria</taxon>
        <taxon>Archosauria</taxon>
        <taxon>Dinosauria</taxon>
        <taxon>Saurischia</taxon>
        <taxon>Theropoda</taxon>
        <taxon>Coelurosauria</taxon>
        <taxon>Aves</taxon>
        <taxon>Neognathae</taxon>
        <taxon>Neoaves</taxon>
        <taxon>Telluraves</taxon>
        <taxon>Australaves</taxon>
        <taxon>Passeriformes</taxon>
        <taxon>Thamnophilidae</taxon>
        <taxon>Willisornis</taxon>
    </lineage>
</organism>
<dbReference type="PANTHER" id="PTHR33332">
    <property type="entry name" value="REVERSE TRANSCRIPTASE DOMAIN-CONTAINING PROTEIN"/>
    <property type="match status" value="1"/>
</dbReference>
<keyword evidence="2" id="KW-1185">Reference proteome</keyword>
<dbReference type="PRINTS" id="PR01345">
    <property type="entry name" value="CERVTRCPTASE"/>
</dbReference>
<gene>
    <name evidence="1" type="ORF">WISP_96016</name>
</gene>
<reference evidence="1" key="1">
    <citation type="submission" date="2019-10" db="EMBL/GenBank/DDBJ databases">
        <authorList>
            <person name="Soares A.E.R."/>
            <person name="Aleixo A."/>
            <person name="Schneider P."/>
            <person name="Miyaki C.Y."/>
            <person name="Schneider M.P."/>
            <person name="Mello C."/>
            <person name="Vasconcelos A.T.R."/>
        </authorList>
    </citation>
    <scope>NUCLEOTIDE SEQUENCE</scope>
    <source>
        <tissue evidence="1">Muscle</tissue>
    </source>
</reference>